<proteinExistence type="predicted"/>
<feature type="transmembrane region" description="Helical" evidence="1">
    <location>
        <begin position="126"/>
        <end position="145"/>
    </location>
</feature>
<keyword evidence="3" id="KW-1185">Reference proteome</keyword>
<feature type="transmembrane region" description="Helical" evidence="1">
    <location>
        <begin position="61"/>
        <end position="84"/>
    </location>
</feature>
<accession>A0A178A2B0</accession>
<name>A0A178A2B0_9BACI</name>
<dbReference type="RefSeq" id="WP_064467752.1">
    <property type="nucleotide sequence ID" value="NZ_LDJR01000027.1"/>
</dbReference>
<evidence type="ECO:0000313" key="2">
    <source>
        <dbReference type="EMBL" id="OAK74234.1"/>
    </source>
</evidence>
<keyword evidence="1" id="KW-0812">Transmembrane</keyword>
<protein>
    <submittedName>
        <fullName evidence="2">Uncharacterized protein</fullName>
    </submittedName>
</protein>
<dbReference type="Proteomes" id="UP000077881">
    <property type="component" value="Unassembled WGS sequence"/>
</dbReference>
<dbReference type="OrthoDB" id="2591789at2"/>
<dbReference type="PATRIC" id="fig|217031.6.peg.1068"/>
<organism evidence="2 3">
    <name type="scientific">Lederbergia galactosidilytica</name>
    <dbReference type="NCBI Taxonomy" id="217031"/>
    <lineage>
        <taxon>Bacteria</taxon>
        <taxon>Bacillati</taxon>
        <taxon>Bacillota</taxon>
        <taxon>Bacilli</taxon>
        <taxon>Bacillales</taxon>
        <taxon>Bacillaceae</taxon>
        <taxon>Lederbergia</taxon>
    </lineage>
</organism>
<feature type="transmembrane region" description="Helical" evidence="1">
    <location>
        <begin position="90"/>
        <end position="114"/>
    </location>
</feature>
<keyword evidence="1" id="KW-0472">Membrane</keyword>
<dbReference type="EMBL" id="LDJR01000027">
    <property type="protein sequence ID" value="OAK74234.1"/>
    <property type="molecule type" value="Genomic_DNA"/>
</dbReference>
<reference evidence="2 3" key="1">
    <citation type="submission" date="2015-05" db="EMBL/GenBank/DDBJ databases">
        <title>Comparison of genome.</title>
        <authorList>
            <person name="Zheng Z."/>
            <person name="Sun M."/>
        </authorList>
    </citation>
    <scope>NUCLEOTIDE SEQUENCE [LARGE SCALE GENOMIC DNA]</scope>
    <source>
        <strain evidence="2 3">G25-74</strain>
    </source>
</reference>
<dbReference type="AlphaFoldDB" id="A0A178A2B0"/>
<evidence type="ECO:0000256" key="1">
    <source>
        <dbReference type="SAM" id="Phobius"/>
    </source>
</evidence>
<gene>
    <name evidence="2" type="ORF">ABB05_04930</name>
</gene>
<comment type="caution">
    <text evidence="2">The sequence shown here is derived from an EMBL/GenBank/DDBJ whole genome shotgun (WGS) entry which is preliminary data.</text>
</comment>
<evidence type="ECO:0000313" key="3">
    <source>
        <dbReference type="Proteomes" id="UP000077881"/>
    </source>
</evidence>
<keyword evidence="1" id="KW-1133">Transmembrane helix</keyword>
<sequence length="194" mass="23131">MTEKQIEDFDRVISAGKEFIAANIHYWKEYSYIDTWQFWLTLFLVLGPLIVLLFTINHEKIFLLGFYGWSIHVWFGYIDTAYIYLGYVNYPYYLIPFFPSFSFESSLIPVFAMLTYQWTIKYNKNYYVYTILLSAVFAFIIEPVAEGIHLTKYGANMKYIYIFLVYIGIFFFSKGITSFFLHLQQKSTNQLQTN</sequence>
<feature type="transmembrane region" description="Helical" evidence="1">
    <location>
        <begin position="160"/>
        <end position="181"/>
    </location>
</feature>
<feature type="transmembrane region" description="Helical" evidence="1">
    <location>
        <begin position="36"/>
        <end position="54"/>
    </location>
</feature>